<dbReference type="Proteomes" id="UP000198802">
    <property type="component" value="Unassembled WGS sequence"/>
</dbReference>
<keyword evidence="1" id="KW-0051">Antiviral defense</keyword>
<evidence type="ECO:0000256" key="2">
    <source>
        <dbReference type="ARBA" id="ARBA00025626"/>
    </source>
</evidence>
<name>A0A0S4QIU6_9ACTN</name>
<evidence type="ECO:0000313" key="4">
    <source>
        <dbReference type="Proteomes" id="UP000198802"/>
    </source>
</evidence>
<evidence type="ECO:0000256" key="1">
    <source>
        <dbReference type="ARBA" id="ARBA00023118"/>
    </source>
</evidence>
<comment type="function">
    <text evidence="2">CRISPR (clustered regularly interspaced short palindromic repeat) is an adaptive immune system that provides protection against mobile genetic elements (viruses, transposable elements and conjugative plasmids). CRISPR clusters contain spacers, sequences complementary to antecedent mobile elements, and target invading nucleic acids. CRISPR clusters are transcribed and processed into CRISPR RNA (crRNA).</text>
</comment>
<accession>A0A0S4QIU6</accession>
<evidence type="ECO:0000313" key="3">
    <source>
        <dbReference type="EMBL" id="CUU55437.1"/>
    </source>
</evidence>
<organism evidence="3 4">
    <name type="scientific">Parafrankia irregularis</name>
    <dbReference type="NCBI Taxonomy" id="795642"/>
    <lineage>
        <taxon>Bacteria</taxon>
        <taxon>Bacillati</taxon>
        <taxon>Actinomycetota</taxon>
        <taxon>Actinomycetes</taxon>
        <taxon>Frankiales</taxon>
        <taxon>Frankiaceae</taxon>
        <taxon>Parafrankia</taxon>
    </lineage>
</organism>
<dbReference type="RefSeq" id="WP_091273955.1">
    <property type="nucleotide sequence ID" value="NZ_FAOZ01000005.1"/>
</dbReference>
<dbReference type="NCBIfam" id="TIGR01875">
    <property type="entry name" value="cas_MJ0381"/>
    <property type="match status" value="1"/>
</dbReference>
<sequence length="352" mass="37763">MAFLAGKIVIPVEAGAPNNGRGEATVGRVKKTRIRGGTYPYVSAQAFRRWIRETMVASGTVPSPTVRVGKAQNKAQKATTAADPIRYADDDIFGYMKAGAKEDSPTTVRDSPLMVGTLMSVEKVWLTEDFGVMSRGVAEPVLHAHEFYSADLAAPFLLDVPRIGTFTLPGDGGAGRPNYLTEQDALRMAEAVQAGATAGMFRGVGAVRLPLADRRERVAILLDALAELAGGAKKALHYGDRGAAVLALVPMSGGVNPLGFAISGESDGSGLRVSGDVLRAELAAWEGEWEPPVLIGWRPGFRDDLRKQFEEDMADEIADGSVLLGHPRTILLDLARRVRDGRHDGWFDDPTR</sequence>
<dbReference type="InterPro" id="IPR013414">
    <property type="entry name" value="Cas7/Cst2/DevR_sub_I-B/Tneap"/>
</dbReference>
<keyword evidence="4" id="KW-1185">Reference proteome</keyword>
<protein>
    <submittedName>
        <fullName evidence="3">CRISPR-associated protein Cst2</fullName>
    </submittedName>
</protein>
<dbReference type="InterPro" id="IPR010154">
    <property type="entry name" value="CRISPR-assoc_Cas7/Cst2/DevR"/>
</dbReference>
<gene>
    <name evidence="3" type="ORF">Ga0074812_10587</name>
</gene>
<reference evidence="4" key="1">
    <citation type="submission" date="2015-11" db="EMBL/GenBank/DDBJ databases">
        <authorList>
            <person name="Varghese N."/>
        </authorList>
    </citation>
    <scope>NUCLEOTIDE SEQUENCE [LARGE SCALE GENOMIC DNA]</scope>
    <source>
        <strain evidence="4">DSM 45899</strain>
    </source>
</reference>
<dbReference type="NCBIfam" id="TIGR02585">
    <property type="entry name" value="cas_Cst2_DevR"/>
    <property type="match status" value="1"/>
</dbReference>
<dbReference type="EMBL" id="FAOZ01000005">
    <property type="protein sequence ID" value="CUU55437.1"/>
    <property type="molecule type" value="Genomic_DNA"/>
</dbReference>
<dbReference type="GO" id="GO:0051607">
    <property type="term" value="P:defense response to virus"/>
    <property type="evidence" value="ECO:0007669"/>
    <property type="project" value="UniProtKB-KW"/>
</dbReference>
<proteinExistence type="predicted"/>
<dbReference type="AlphaFoldDB" id="A0A0S4QIU6"/>